<dbReference type="InterPro" id="IPR001214">
    <property type="entry name" value="SET_dom"/>
</dbReference>
<comment type="caution">
    <text evidence="6">The sequence shown here is derived from an EMBL/GenBank/DDBJ whole genome shotgun (WGS) entry which is preliminary data.</text>
</comment>
<keyword evidence="3" id="KW-0949">S-adenosyl-L-methionine</keyword>
<dbReference type="AlphaFoldDB" id="A0ABD1XYH0"/>
<dbReference type="InterPro" id="IPR046341">
    <property type="entry name" value="SET_dom_sf"/>
</dbReference>
<dbReference type="PANTHER" id="PTHR13271:SF103">
    <property type="entry name" value="N-METHYLTRANSFERASE DOMAIN AND SET DOMAIN CONTAINING PROTEIN-RELATED"/>
    <property type="match status" value="1"/>
</dbReference>
<dbReference type="SUPFAM" id="SSF82199">
    <property type="entry name" value="SET domain"/>
    <property type="match status" value="1"/>
</dbReference>
<feature type="domain" description="SET" evidence="4">
    <location>
        <begin position="185"/>
        <end position="392"/>
    </location>
</feature>
<keyword evidence="7" id="KW-1185">Reference proteome</keyword>
<evidence type="ECO:0008006" key="8">
    <source>
        <dbReference type="Google" id="ProtNLM"/>
    </source>
</evidence>
<gene>
    <name evidence="6" type="ORF">R1flu_025681</name>
</gene>
<evidence type="ECO:0000259" key="4">
    <source>
        <dbReference type="Pfam" id="PF00856"/>
    </source>
</evidence>
<dbReference type="InterPro" id="IPR015353">
    <property type="entry name" value="Rubisco_LSMT_subst-bd"/>
</dbReference>
<dbReference type="Proteomes" id="UP001605036">
    <property type="component" value="Unassembled WGS sequence"/>
</dbReference>
<evidence type="ECO:0000256" key="2">
    <source>
        <dbReference type="ARBA" id="ARBA00022679"/>
    </source>
</evidence>
<accession>A0ABD1XYH0</accession>
<evidence type="ECO:0000313" key="7">
    <source>
        <dbReference type="Proteomes" id="UP001605036"/>
    </source>
</evidence>
<dbReference type="Gene3D" id="3.90.1410.10">
    <property type="entry name" value="set domain protein methyltransferase, domain 1"/>
    <property type="match status" value="1"/>
</dbReference>
<evidence type="ECO:0000259" key="5">
    <source>
        <dbReference type="Pfam" id="PF09273"/>
    </source>
</evidence>
<dbReference type="PANTHER" id="PTHR13271">
    <property type="entry name" value="UNCHARACTERIZED PUTATIVE METHYLTRANSFERASE"/>
    <property type="match status" value="1"/>
</dbReference>
<dbReference type="GO" id="GO:0032259">
    <property type="term" value="P:methylation"/>
    <property type="evidence" value="ECO:0007669"/>
    <property type="project" value="UniProtKB-KW"/>
</dbReference>
<keyword evidence="2" id="KW-0808">Transferase</keyword>
<dbReference type="SUPFAM" id="SSF81822">
    <property type="entry name" value="RuBisCo LSMT C-terminal, substrate-binding domain"/>
    <property type="match status" value="1"/>
</dbReference>
<feature type="domain" description="Rubisco LSMT substrate-binding" evidence="5">
    <location>
        <begin position="438"/>
        <end position="508"/>
    </location>
</feature>
<dbReference type="InterPro" id="IPR050600">
    <property type="entry name" value="SETD3_SETD6_MTase"/>
</dbReference>
<dbReference type="GO" id="GO:0008168">
    <property type="term" value="F:methyltransferase activity"/>
    <property type="evidence" value="ECO:0007669"/>
    <property type="project" value="UniProtKB-KW"/>
</dbReference>
<sequence>MDRLSRQGSFLHRMSRQDTFRVIKDQLLIKLPPPAPHDVMHDKKLALLARRNLPLSYDLKELKGQNISEMWLERLIEAARILQLTETEWYFIEDDDRGPFSPRNEIEALHALELNVRGLLLTIAAEPESPLFTLHQLVQGRLNGLKSDTTLSSKNVNPTNLQLSNWAAELGIKSMVYAAEFEGFGRGAAASTDLQTGDLVIEIPQDALISEDVAIESDMGPAFRETPELTGETMVLLWSMRERHDEKSKFALFFAALPATFHTGLGFAIEGLKELDGTLVADEIIQAREHIRTQYDSLFPALSRKYPEIFPERYFTWEYFLWACQLWYSYGIKVKFPRGTIQTCLVPMACLLNHSIYPHVTHFSRINDSNNTLQLFAVRQCKAGDQCFLSYGSLPNSELLTFYGFLVKDNPYDIIPIDLDLPNEDPKQAELIEKYDVLSYHMVRGFHPLPTKLIAALRVACMEEDEIATFQEDPRTVMISERNERDVYESLLATFDSLLEPLEEQEDDSPSEKSEETDSSDWDVLLAKQYKENQRRVLQSVKSLCISKLSSV</sequence>
<organism evidence="6 7">
    <name type="scientific">Riccia fluitans</name>
    <dbReference type="NCBI Taxonomy" id="41844"/>
    <lineage>
        <taxon>Eukaryota</taxon>
        <taxon>Viridiplantae</taxon>
        <taxon>Streptophyta</taxon>
        <taxon>Embryophyta</taxon>
        <taxon>Marchantiophyta</taxon>
        <taxon>Marchantiopsida</taxon>
        <taxon>Marchantiidae</taxon>
        <taxon>Marchantiales</taxon>
        <taxon>Ricciaceae</taxon>
        <taxon>Riccia</taxon>
    </lineage>
</organism>
<evidence type="ECO:0000256" key="3">
    <source>
        <dbReference type="ARBA" id="ARBA00022691"/>
    </source>
</evidence>
<dbReference type="Pfam" id="PF09273">
    <property type="entry name" value="Rubis-subs-bind"/>
    <property type="match status" value="1"/>
</dbReference>
<evidence type="ECO:0000313" key="6">
    <source>
        <dbReference type="EMBL" id="KAL2613989.1"/>
    </source>
</evidence>
<protein>
    <recommendedName>
        <fullName evidence="8">SET domain-containing protein</fullName>
    </recommendedName>
</protein>
<dbReference type="EMBL" id="JBHFFA010000007">
    <property type="protein sequence ID" value="KAL2613989.1"/>
    <property type="molecule type" value="Genomic_DNA"/>
</dbReference>
<reference evidence="6 7" key="1">
    <citation type="submission" date="2024-09" db="EMBL/GenBank/DDBJ databases">
        <title>Chromosome-scale assembly of Riccia fluitans.</title>
        <authorList>
            <person name="Paukszto L."/>
            <person name="Sawicki J."/>
            <person name="Karawczyk K."/>
            <person name="Piernik-Szablinska J."/>
            <person name="Szczecinska M."/>
            <person name="Mazdziarz M."/>
        </authorList>
    </citation>
    <scope>NUCLEOTIDE SEQUENCE [LARGE SCALE GENOMIC DNA]</scope>
    <source>
        <strain evidence="6">Rf_01</strain>
        <tissue evidence="6">Aerial parts of the thallus</tissue>
    </source>
</reference>
<dbReference type="Pfam" id="PF00856">
    <property type="entry name" value="SET"/>
    <property type="match status" value="1"/>
</dbReference>
<dbReference type="Gene3D" id="3.90.1420.10">
    <property type="entry name" value="Rubisco LSMT, substrate-binding domain"/>
    <property type="match status" value="2"/>
</dbReference>
<keyword evidence="1" id="KW-0489">Methyltransferase</keyword>
<proteinExistence type="predicted"/>
<name>A0ABD1XYH0_9MARC</name>
<dbReference type="CDD" id="cd10527">
    <property type="entry name" value="SET_LSMT"/>
    <property type="match status" value="1"/>
</dbReference>
<dbReference type="InterPro" id="IPR036464">
    <property type="entry name" value="Rubisco_LSMT_subst-bd_sf"/>
</dbReference>
<evidence type="ECO:0000256" key="1">
    <source>
        <dbReference type="ARBA" id="ARBA00022603"/>
    </source>
</evidence>